<dbReference type="EMBL" id="JAZHXJ010000038">
    <property type="protein sequence ID" value="KAL1879922.1"/>
    <property type="molecule type" value="Genomic_DNA"/>
</dbReference>
<evidence type="ECO:0000313" key="1">
    <source>
        <dbReference type="EMBL" id="KAL1879922.1"/>
    </source>
</evidence>
<comment type="caution">
    <text evidence="1">The sequence shown here is derived from an EMBL/GenBank/DDBJ whole genome shotgun (WGS) entry which is preliminary data.</text>
</comment>
<dbReference type="Proteomes" id="UP001586593">
    <property type="component" value="Unassembled WGS sequence"/>
</dbReference>
<protein>
    <submittedName>
        <fullName evidence="1">Uncharacterized protein</fullName>
    </submittedName>
</protein>
<accession>A0ABR3XWC4</accession>
<proteinExistence type="predicted"/>
<gene>
    <name evidence="1" type="ORF">VTK73DRAFT_6618</name>
</gene>
<name>A0ABR3XWC4_9PEZI</name>
<sequence>MKIQGGIGALGSNGLRFTCGRTVSLVQSVSHISFRSLGSYGRLHFNMERVLYLISAIWYDLHTRYPTKAVVDVIFRVFLGWNAAKEIIESTSKKKTPSPCVITE</sequence>
<keyword evidence="2" id="KW-1185">Reference proteome</keyword>
<evidence type="ECO:0000313" key="2">
    <source>
        <dbReference type="Proteomes" id="UP001586593"/>
    </source>
</evidence>
<reference evidence="1 2" key="1">
    <citation type="journal article" date="2024" name="Commun. Biol.">
        <title>Comparative genomic analysis of thermophilic fungi reveals convergent evolutionary adaptations and gene losses.</title>
        <authorList>
            <person name="Steindorff A.S."/>
            <person name="Aguilar-Pontes M.V."/>
            <person name="Robinson A.J."/>
            <person name="Andreopoulos B."/>
            <person name="LaButti K."/>
            <person name="Kuo A."/>
            <person name="Mondo S."/>
            <person name="Riley R."/>
            <person name="Otillar R."/>
            <person name="Haridas S."/>
            <person name="Lipzen A."/>
            <person name="Grimwood J."/>
            <person name="Schmutz J."/>
            <person name="Clum A."/>
            <person name="Reid I.D."/>
            <person name="Moisan M.C."/>
            <person name="Butler G."/>
            <person name="Nguyen T.T.M."/>
            <person name="Dewar K."/>
            <person name="Conant G."/>
            <person name="Drula E."/>
            <person name="Henrissat B."/>
            <person name="Hansel C."/>
            <person name="Singer S."/>
            <person name="Hutchinson M.I."/>
            <person name="de Vries R.P."/>
            <person name="Natvig D.O."/>
            <person name="Powell A.J."/>
            <person name="Tsang A."/>
            <person name="Grigoriev I.V."/>
        </authorList>
    </citation>
    <scope>NUCLEOTIDE SEQUENCE [LARGE SCALE GENOMIC DNA]</scope>
    <source>
        <strain evidence="1 2">ATCC 24622</strain>
    </source>
</reference>
<organism evidence="1 2">
    <name type="scientific">Phialemonium thermophilum</name>
    <dbReference type="NCBI Taxonomy" id="223376"/>
    <lineage>
        <taxon>Eukaryota</taxon>
        <taxon>Fungi</taxon>
        <taxon>Dikarya</taxon>
        <taxon>Ascomycota</taxon>
        <taxon>Pezizomycotina</taxon>
        <taxon>Sordariomycetes</taxon>
        <taxon>Sordariomycetidae</taxon>
        <taxon>Cephalothecales</taxon>
        <taxon>Cephalothecaceae</taxon>
        <taxon>Phialemonium</taxon>
    </lineage>
</organism>